<protein>
    <submittedName>
        <fullName evidence="2">Heterokaryon incompatibility protein-domain-containing protein</fullName>
    </submittedName>
</protein>
<accession>A0AAN6YMN6</accession>
<proteinExistence type="predicted"/>
<evidence type="ECO:0000259" key="1">
    <source>
        <dbReference type="Pfam" id="PF06985"/>
    </source>
</evidence>
<comment type="caution">
    <text evidence="2">The sequence shown here is derived from an EMBL/GenBank/DDBJ whole genome shotgun (WGS) entry which is preliminary data.</text>
</comment>
<dbReference type="Pfam" id="PF06985">
    <property type="entry name" value="HET"/>
    <property type="match status" value="1"/>
</dbReference>
<keyword evidence="3" id="KW-1185">Reference proteome</keyword>
<dbReference type="PANTHER" id="PTHR24148:SF64">
    <property type="entry name" value="HETEROKARYON INCOMPATIBILITY DOMAIN-CONTAINING PROTEIN"/>
    <property type="match status" value="1"/>
</dbReference>
<dbReference type="PANTHER" id="PTHR24148">
    <property type="entry name" value="ANKYRIN REPEAT DOMAIN-CONTAINING PROTEIN 39 HOMOLOG-RELATED"/>
    <property type="match status" value="1"/>
</dbReference>
<dbReference type="InterPro" id="IPR052895">
    <property type="entry name" value="HetReg/Transcr_Mod"/>
</dbReference>
<evidence type="ECO:0000313" key="2">
    <source>
        <dbReference type="EMBL" id="KAK4221576.1"/>
    </source>
</evidence>
<dbReference type="EMBL" id="MU865534">
    <property type="protein sequence ID" value="KAK4221576.1"/>
    <property type="molecule type" value="Genomic_DNA"/>
</dbReference>
<dbReference type="InterPro" id="IPR010730">
    <property type="entry name" value="HET"/>
</dbReference>
<evidence type="ECO:0000313" key="3">
    <source>
        <dbReference type="Proteomes" id="UP001301958"/>
    </source>
</evidence>
<reference evidence="2" key="1">
    <citation type="journal article" date="2023" name="Mol. Phylogenet. Evol.">
        <title>Genome-scale phylogeny and comparative genomics of the fungal order Sordariales.</title>
        <authorList>
            <person name="Hensen N."/>
            <person name="Bonometti L."/>
            <person name="Westerberg I."/>
            <person name="Brannstrom I.O."/>
            <person name="Guillou S."/>
            <person name="Cros-Aarteil S."/>
            <person name="Calhoun S."/>
            <person name="Haridas S."/>
            <person name="Kuo A."/>
            <person name="Mondo S."/>
            <person name="Pangilinan J."/>
            <person name="Riley R."/>
            <person name="LaButti K."/>
            <person name="Andreopoulos B."/>
            <person name="Lipzen A."/>
            <person name="Chen C."/>
            <person name="Yan M."/>
            <person name="Daum C."/>
            <person name="Ng V."/>
            <person name="Clum A."/>
            <person name="Steindorff A."/>
            <person name="Ohm R.A."/>
            <person name="Martin F."/>
            <person name="Silar P."/>
            <person name="Natvig D.O."/>
            <person name="Lalanne C."/>
            <person name="Gautier V."/>
            <person name="Ament-Velasquez S.L."/>
            <person name="Kruys A."/>
            <person name="Hutchinson M.I."/>
            <person name="Powell A.J."/>
            <person name="Barry K."/>
            <person name="Miller A.N."/>
            <person name="Grigoriev I.V."/>
            <person name="Debuchy R."/>
            <person name="Gladieux P."/>
            <person name="Hiltunen Thoren M."/>
            <person name="Johannesson H."/>
        </authorList>
    </citation>
    <scope>NUCLEOTIDE SEQUENCE</scope>
    <source>
        <strain evidence="2">CBS 990.96</strain>
    </source>
</reference>
<dbReference type="AlphaFoldDB" id="A0AAN6YMN6"/>
<feature type="domain" description="Heterokaryon incompatibility" evidence="1">
    <location>
        <begin position="45"/>
        <end position="186"/>
    </location>
</feature>
<reference evidence="2" key="2">
    <citation type="submission" date="2023-05" db="EMBL/GenBank/DDBJ databases">
        <authorList>
            <consortium name="Lawrence Berkeley National Laboratory"/>
            <person name="Steindorff A."/>
            <person name="Hensen N."/>
            <person name="Bonometti L."/>
            <person name="Westerberg I."/>
            <person name="Brannstrom I.O."/>
            <person name="Guillou S."/>
            <person name="Cros-Aarteil S."/>
            <person name="Calhoun S."/>
            <person name="Haridas S."/>
            <person name="Kuo A."/>
            <person name="Mondo S."/>
            <person name="Pangilinan J."/>
            <person name="Riley R."/>
            <person name="Labutti K."/>
            <person name="Andreopoulos B."/>
            <person name="Lipzen A."/>
            <person name="Chen C."/>
            <person name="Yanf M."/>
            <person name="Daum C."/>
            <person name="Ng V."/>
            <person name="Clum A."/>
            <person name="Ohm R."/>
            <person name="Martin F."/>
            <person name="Silar P."/>
            <person name="Natvig D."/>
            <person name="Lalanne C."/>
            <person name="Gautier V."/>
            <person name="Ament-Velasquez S.L."/>
            <person name="Kruys A."/>
            <person name="Hutchinson M.I."/>
            <person name="Powell A.J."/>
            <person name="Barry K."/>
            <person name="Miller A.N."/>
            <person name="Grigoriev I.V."/>
            <person name="Debuchy R."/>
            <person name="Gladieux P."/>
            <person name="Thoren M.H."/>
            <person name="Johannesson H."/>
        </authorList>
    </citation>
    <scope>NUCLEOTIDE SEQUENCE</scope>
    <source>
        <strain evidence="2">CBS 990.96</strain>
    </source>
</reference>
<dbReference type="Proteomes" id="UP001301958">
    <property type="component" value="Unassembled WGS sequence"/>
</dbReference>
<organism evidence="2 3">
    <name type="scientific">Podospora fimiseda</name>
    <dbReference type="NCBI Taxonomy" id="252190"/>
    <lineage>
        <taxon>Eukaryota</taxon>
        <taxon>Fungi</taxon>
        <taxon>Dikarya</taxon>
        <taxon>Ascomycota</taxon>
        <taxon>Pezizomycotina</taxon>
        <taxon>Sordariomycetes</taxon>
        <taxon>Sordariomycetidae</taxon>
        <taxon>Sordariales</taxon>
        <taxon>Podosporaceae</taxon>
        <taxon>Podospora</taxon>
    </lineage>
</organism>
<gene>
    <name evidence="2" type="ORF">QBC38DRAFT_491798</name>
</gene>
<name>A0AAN6YMN6_9PEZI</name>
<sequence>MKGKYSYRPLENGQHTRIIQLHPAQNHKDQLRCDLIHFKHGDGPYDAISYAWKESKRRGTKAVRHSDADLLIRESTKSLVLKITPSLENALRALRSKTETIHLWADAVCINQEDNEEKSIQVKGMSGIYTNARMVRLWLGKNYYGAEGALSMVDAGQGSDLPEDILTNFRKILLRPWFQRRWVIQEALLAQNARIHCGDISMDFHQFAIKAWEISLVLKKRGPDFLFTQGYGRAYDMVDTIHWGLLDRQRNSAFFPIYRLLHDFRAARCYDDRDRIYALLGLCDEKAHIEITYEKSTDEVYAELTLALWKSSTRQLPPCVSLHYAGAFRSSDVEGSTLPSWVPDWRASRRFQPFHPSFNPPTPKATLYHPRFIQINGIKGLILPGYKIHTIQGSIKHVFQPVRSPVHSLGILRSRLSKWVSQVTPATKAETWADPLLAMMQGLLDAHKELLELNAKGFVKKLVGAPNELSDQRLEKYLLADVSLGLNESNIQALLDGFYESMDGRIFIRFDEQPGLSFNVPEDTRDGDEVWVFDEEDTPFILRPAKDSGGSVGYRVMGDVGTTWKVGKHFDVLRELGIEKEWEEKEIVII</sequence>